<sequence>MGHFVRDYPRTRHGGLHQGSQASTFRAAQPPTIGGVQSGRGGSHSGRGGSPSGRGGAHGGSQSEGGRTHCYAFPGRPETEASDAVITCIIPVCHRPTIVLFDPGSTYSYVSTYFALSLDILCLICRYMFLLLLGIL</sequence>
<keyword evidence="2" id="KW-0472">Membrane</keyword>
<dbReference type="AlphaFoldDB" id="M0ZYG3"/>
<dbReference type="EnsemblPlants" id="PGSC0003DMT400010700">
    <property type="protein sequence ID" value="PGSC0003DMT400010700"/>
    <property type="gene ID" value="PGSC0003DMG401004173"/>
</dbReference>
<reference evidence="4" key="1">
    <citation type="journal article" date="2011" name="Nature">
        <title>Genome sequence and analysis of the tuber crop potato.</title>
        <authorList>
            <consortium name="The Potato Genome Sequencing Consortium"/>
        </authorList>
    </citation>
    <scope>NUCLEOTIDE SEQUENCE [LARGE SCALE GENOMIC DNA]</scope>
    <source>
        <strain evidence="4">cv. DM1-3 516 R44</strain>
    </source>
</reference>
<evidence type="ECO:0000313" key="3">
    <source>
        <dbReference type="EnsemblPlants" id="PGSC0003DMT400010700"/>
    </source>
</evidence>
<reference evidence="3" key="2">
    <citation type="submission" date="2015-06" db="UniProtKB">
        <authorList>
            <consortium name="EnsemblPlants"/>
        </authorList>
    </citation>
    <scope>IDENTIFICATION</scope>
    <source>
        <strain evidence="3">DM1-3 516 R44</strain>
    </source>
</reference>
<name>M0ZYG3_SOLTU</name>
<feature type="region of interest" description="Disordered" evidence="1">
    <location>
        <begin position="1"/>
        <end position="74"/>
    </location>
</feature>
<keyword evidence="4" id="KW-1185">Reference proteome</keyword>
<protein>
    <submittedName>
        <fullName evidence="3">Polyprotein</fullName>
    </submittedName>
</protein>
<dbReference type="Proteomes" id="UP000011115">
    <property type="component" value="Unassembled WGS sequence"/>
</dbReference>
<dbReference type="Pfam" id="PF08284">
    <property type="entry name" value="RVP_2"/>
    <property type="match status" value="1"/>
</dbReference>
<feature type="compositionally biased region" description="Basic and acidic residues" evidence="1">
    <location>
        <begin position="1"/>
        <end position="10"/>
    </location>
</feature>
<dbReference type="InParanoid" id="M0ZYG3"/>
<accession>M0ZYG3</accession>
<keyword evidence="2" id="KW-1133">Transmembrane helix</keyword>
<keyword evidence="2" id="KW-0812">Transmembrane</keyword>
<dbReference type="EnsemblPlants" id="PGSC0003DMT400010699">
    <property type="protein sequence ID" value="PGSC0003DMT400010699"/>
    <property type="gene ID" value="PGSC0003DMG401004173"/>
</dbReference>
<proteinExistence type="predicted"/>
<organism evidence="3 4">
    <name type="scientific">Solanum tuberosum</name>
    <name type="common">Potato</name>
    <dbReference type="NCBI Taxonomy" id="4113"/>
    <lineage>
        <taxon>Eukaryota</taxon>
        <taxon>Viridiplantae</taxon>
        <taxon>Streptophyta</taxon>
        <taxon>Embryophyta</taxon>
        <taxon>Tracheophyta</taxon>
        <taxon>Spermatophyta</taxon>
        <taxon>Magnoliopsida</taxon>
        <taxon>eudicotyledons</taxon>
        <taxon>Gunneridae</taxon>
        <taxon>Pentapetalae</taxon>
        <taxon>asterids</taxon>
        <taxon>lamiids</taxon>
        <taxon>Solanales</taxon>
        <taxon>Solanaceae</taxon>
        <taxon>Solanoideae</taxon>
        <taxon>Solaneae</taxon>
        <taxon>Solanum</taxon>
    </lineage>
</organism>
<evidence type="ECO:0000313" key="4">
    <source>
        <dbReference type="Proteomes" id="UP000011115"/>
    </source>
</evidence>
<feature type="compositionally biased region" description="Gly residues" evidence="1">
    <location>
        <begin position="36"/>
        <end position="63"/>
    </location>
</feature>
<dbReference type="PaxDb" id="4113-PGSC0003DMT400010699"/>
<evidence type="ECO:0000256" key="1">
    <source>
        <dbReference type="SAM" id="MobiDB-lite"/>
    </source>
</evidence>
<dbReference type="Gramene" id="PGSC0003DMT400010700">
    <property type="protein sequence ID" value="PGSC0003DMT400010700"/>
    <property type="gene ID" value="PGSC0003DMG401004173"/>
</dbReference>
<dbReference type="HOGENOM" id="CLU_1879114_0_0_1"/>
<dbReference type="Gramene" id="PGSC0003DMT400010699">
    <property type="protein sequence ID" value="PGSC0003DMT400010699"/>
    <property type="gene ID" value="PGSC0003DMG401004173"/>
</dbReference>
<evidence type="ECO:0000256" key="2">
    <source>
        <dbReference type="SAM" id="Phobius"/>
    </source>
</evidence>
<feature type="transmembrane region" description="Helical" evidence="2">
    <location>
        <begin position="113"/>
        <end position="135"/>
    </location>
</feature>